<feature type="chain" id="PRO_5038616998" description="Lipoprotein" evidence="2">
    <location>
        <begin position="25"/>
        <end position="201"/>
    </location>
</feature>
<dbReference type="RefSeq" id="WP_066714162.1">
    <property type="nucleotide sequence ID" value="NZ_JARFNM010000001.1"/>
</dbReference>
<evidence type="ECO:0008006" key="5">
    <source>
        <dbReference type="Google" id="ProtNLM"/>
    </source>
</evidence>
<name>A0A133YC74_9FIRM</name>
<protein>
    <recommendedName>
        <fullName evidence="5">Lipoprotein</fullName>
    </recommendedName>
</protein>
<dbReference type="EMBL" id="LSCV01000025">
    <property type="protein sequence ID" value="KXB40798.1"/>
    <property type="molecule type" value="Genomic_DNA"/>
</dbReference>
<evidence type="ECO:0000313" key="3">
    <source>
        <dbReference type="EMBL" id="KXB40798.1"/>
    </source>
</evidence>
<evidence type="ECO:0000256" key="1">
    <source>
        <dbReference type="SAM" id="MobiDB-lite"/>
    </source>
</evidence>
<keyword evidence="4" id="KW-1185">Reference proteome</keyword>
<dbReference type="Proteomes" id="UP000070080">
    <property type="component" value="Unassembled WGS sequence"/>
</dbReference>
<evidence type="ECO:0000313" key="4">
    <source>
        <dbReference type="Proteomes" id="UP000070080"/>
    </source>
</evidence>
<feature type="compositionally biased region" description="Polar residues" evidence="1">
    <location>
        <begin position="40"/>
        <end position="63"/>
    </location>
</feature>
<sequence>MQKYVRICILTSLCLTLASCSSQAPKKSINTISEASESKPLLTSTVTTDSPNQESQPATSTEANKALKPIDAAKLTEFFNALSNLHTGTAGCSLQIAGTAATWLNELCTSEIDYTNLEEAFSAYLSQLKPEQKETLTTSYELLTDYADKLVTNDKDVLALAKDGGVELNSQAVKETYWQKVKAAINDVLKAQKLTSPKEAN</sequence>
<feature type="signal peptide" evidence="2">
    <location>
        <begin position="1"/>
        <end position="24"/>
    </location>
</feature>
<accession>A0A133YC74</accession>
<keyword evidence="2" id="KW-0732">Signal</keyword>
<gene>
    <name evidence="3" type="ORF">HMPREF1872_00829</name>
</gene>
<evidence type="ECO:0000256" key="2">
    <source>
        <dbReference type="SAM" id="SignalP"/>
    </source>
</evidence>
<comment type="caution">
    <text evidence="3">The sequence shown here is derived from an EMBL/GenBank/DDBJ whole genome shotgun (WGS) entry which is preliminary data.</text>
</comment>
<dbReference type="AlphaFoldDB" id="A0A133YC74"/>
<feature type="region of interest" description="Disordered" evidence="1">
    <location>
        <begin position="40"/>
        <end position="64"/>
    </location>
</feature>
<organism evidence="3 4">
    <name type="scientific">Amygdalobacter nucleatus</name>
    <dbReference type="NCBI Taxonomy" id="3029274"/>
    <lineage>
        <taxon>Bacteria</taxon>
        <taxon>Bacillati</taxon>
        <taxon>Bacillota</taxon>
        <taxon>Clostridia</taxon>
        <taxon>Eubacteriales</taxon>
        <taxon>Oscillospiraceae</taxon>
        <taxon>Amygdalobacter</taxon>
    </lineage>
</organism>
<proteinExistence type="predicted"/>
<dbReference type="PROSITE" id="PS51257">
    <property type="entry name" value="PROKAR_LIPOPROTEIN"/>
    <property type="match status" value="1"/>
</dbReference>
<reference evidence="4" key="1">
    <citation type="submission" date="2016-01" db="EMBL/GenBank/DDBJ databases">
        <authorList>
            <person name="Mitreva M."/>
            <person name="Pepin K.H."/>
            <person name="Mihindukulasuriya K.A."/>
            <person name="Fulton R."/>
            <person name="Fronick C."/>
            <person name="O'Laughlin M."/>
            <person name="Miner T."/>
            <person name="Herter B."/>
            <person name="Rosa B.A."/>
            <person name="Cordes M."/>
            <person name="Tomlinson C."/>
            <person name="Wollam A."/>
            <person name="Palsikar V.B."/>
            <person name="Mardis E.R."/>
            <person name="Wilson R.K."/>
        </authorList>
    </citation>
    <scope>NUCLEOTIDE SEQUENCE [LARGE SCALE GENOMIC DNA]</scope>
    <source>
        <strain evidence="4">KA00274</strain>
    </source>
</reference>